<sequence>MRAEADPVGVADADAGGDDIVGHPGELVDTGHRQVQPLGAGGQPGPLHLVGGDGAERGPGDVGQQAELAVQAQAVRLDEPVAEQMQPQIDVMRVQRLLVQRGDDRADGDDLDAAPGVRPDRVEGGLAQQLRGPLGVEPLGPGRAGLGGQLGGREPGVQNGAVLGEGGETGGDGAGGGGGGCIGHGQNANRRRGREANRSQRASPGGSSYGFGERSPAPRHRRPHP</sequence>
<proteinExistence type="predicted"/>
<feature type="region of interest" description="Disordered" evidence="1">
    <location>
        <begin position="103"/>
        <end position="225"/>
    </location>
</feature>
<dbReference type="AlphaFoldDB" id="A0A499V4Z8"/>
<protein>
    <submittedName>
        <fullName evidence="2">Uncharacterized protein</fullName>
    </submittedName>
</protein>
<name>A0A499V4Z8_9ACTN</name>
<feature type="compositionally biased region" description="Gly residues" evidence="1">
    <location>
        <begin position="142"/>
        <end position="154"/>
    </location>
</feature>
<feature type="region of interest" description="Disordered" evidence="1">
    <location>
        <begin position="1"/>
        <end position="61"/>
    </location>
</feature>
<feature type="compositionally biased region" description="Gly residues" evidence="1">
    <location>
        <begin position="163"/>
        <end position="183"/>
    </location>
</feature>
<evidence type="ECO:0000313" key="2">
    <source>
        <dbReference type="EMBL" id="BBJ44631.1"/>
    </source>
</evidence>
<dbReference type="Proteomes" id="UP000463951">
    <property type="component" value="Chromosome"/>
</dbReference>
<gene>
    <name evidence="2" type="ORF">SSPO_073490</name>
</gene>
<accession>A0A499V4Z8</accession>
<organism evidence="2 3">
    <name type="scientific">Streptomyces antimycoticus</name>
    <dbReference type="NCBI Taxonomy" id="68175"/>
    <lineage>
        <taxon>Bacteria</taxon>
        <taxon>Bacillati</taxon>
        <taxon>Actinomycetota</taxon>
        <taxon>Actinomycetes</taxon>
        <taxon>Kitasatosporales</taxon>
        <taxon>Streptomycetaceae</taxon>
        <taxon>Streptomyces</taxon>
        <taxon>Streptomyces violaceusniger group</taxon>
    </lineage>
</organism>
<dbReference type="EMBL" id="AP019620">
    <property type="protein sequence ID" value="BBJ44631.1"/>
    <property type="molecule type" value="Genomic_DNA"/>
</dbReference>
<feature type="compositionally biased region" description="Low complexity" evidence="1">
    <location>
        <begin position="1"/>
        <end position="14"/>
    </location>
</feature>
<reference evidence="2 3" key="1">
    <citation type="journal article" date="2020" name="Int. J. Syst. Evol. Microbiol.">
        <title>Reclassification of Streptomyces castelarensis and Streptomyces sporoclivatus as later heterotypic synonyms of Streptomyces antimycoticus.</title>
        <authorList>
            <person name="Komaki H."/>
            <person name="Tamura T."/>
        </authorList>
    </citation>
    <scope>NUCLEOTIDE SEQUENCE [LARGE SCALE GENOMIC DNA]</scope>
    <source>
        <strain evidence="2 3">NBRC 100767</strain>
    </source>
</reference>
<evidence type="ECO:0000256" key="1">
    <source>
        <dbReference type="SAM" id="MobiDB-lite"/>
    </source>
</evidence>
<evidence type="ECO:0000313" key="3">
    <source>
        <dbReference type="Proteomes" id="UP000463951"/>
    </source>
</evidence>